<accession>A0ABS9KFY0</accession>
<proteinExistence type="inferred from homology"/>
<reference evidence="6" key="2">
    <citation type="submission" date="2024-05" db="EMBL/GenBank/DDBJ databases">
        <title>Rhodohalobacter halophilus gen. nov., sp. nov., a moderately halophilic member of the family Balneolaceae.</title>
        <authorList>
            <person name="Xia J."/>
        </authorList>
    </citation>
    <scope>NUCLEOTIDE SEQUENCE</scope>
    <source>
        <strain evidence="6">WB101</strain>
    </source>
</reference>
<gene>
    <name evidence="6" type="ORF">L6773_14290</name>
</gene>
<dbReference type="Pfam" id="PF21546">
    <property type="entry name" value="FGGY_C_2"/>
    <property type="match status" value="1"/>
</dbReference>
<reference evidence="6" key="1">
    <citation type="submission" date="2022-01" db="EMBL/GenBank/DDBJ databases">
        <authorList>
            <person name="Wang Y."/>
        </authorList>
    </citation>
    <scope>NUCLEOTIDE SEQUENCE</scope>
    <source>
        <strain evidence="6">WB101</strain>
    </source>
</reference>
<keyword evidence="7" id="KW-1185">Reference proteome</keyword>
<evidence type="ECO:0008006" key="8">
    <source>
        <dbReference type="Google" id="ProtNLM"/>
    </source>
</evidence>
<keyword evidence="3" id="KW-0418">Kinase</keyword>
<evidence type="ECO:0000256" key="2">
    <source>
        <dbReference type="ARBA" id="ARBA00022679"/>
    </source>
</evidence>
<organism evidence="6 7">
    <name type="scientific">Rhodohalobacter sulfatireducens</name>
    <dbReference type="NCBI Taxonomy" id="2911366"/>
    <lineage>
        <taxon>Bacteria</taxon>
        <taxon>Pseudomonadati</taxon>
        <taxon>Balneolota</taxon>
        <taxon>Balneolia</taxon>
        <taxon>Balneolales</taxon>
        <taxon>Balneolaceae</taxon>
        <taxon>Rhodohalobacter</taxon>
    </lineage>
</organism>
<dbReference type="RefSeq" id="WP_237855106.1">
    <property type="nucleotide sequence ID" value="NZ_JAKLWS010000020.1"/>
</dbReference>
<dbReference type="SUPFAM" id="SSF53067">
    <property type="entry name" value="Actin-like ATPase domain"/>
    <property type="match status" value="2"/>
</dbReference>
<sequence length="494" mass="56716">MPLQKPVTAIFDIGKSNKKFFLFDENYAVIEKTQTQLEEIEDDDGDTCEDLRQLELWIKSEFHKAQENYRVKTLNFSAYGASFVHINQNGEAVTPLYNYLKEFPEELLNQFYRTVGGREKFSIQTASPPMGMLNSGLQIYWLKHQKPELFEEIETSLHLPNYLGFLFTRKKTSELTSIGCHTGLWDFEEMHYHPWVRKEEFQHLLPNPQSVTKVVEDNGISIGPGIHDSSAALAPYLIGLNEPFMLISTGTWSITLNPFNKEALTYEELEKDCLCYLDIYGNQVKASRLFLGAEYSHQKKKIINHFSVDVNRSWMNPDLELLKDLIDNQRQEQKLLIEKSYNSGPYPQKQSGYWQVSNFSSAKEAYHQLMLDLVSLQVKSIELAQGSMNTEKVIVTGGFSQNDLYLSLLATFFPDKQIYTSKLSDASALGAAMVLNERTVFASGAKQFQSEIDDSTKRISYPDIGRDRNDFNELLGLKKINEIDDLNLKNYSWV</sequence>
<dbReference type="PANTHER" id="PTHR10196">
    <property type="entry name" value="SUGAR KINASE"/>
    <property type="match status" value="1"/>
</dbReference>
<dbReference type="Gene3D" id="3.30.420.40">
    <property type="match status" value="2"/>
</dbReference>
<evidence type="ECO:0000313" key="7">
    <source>
        <dbReference type="Proteomes" id="UP001165366"/>
    </source>
</evidence>
<feature type="domain" description="Carbohydrate kinase FGGY C-terminal" evidence="5">
    <location>
        <begin position="242"/>
        <end position="436"/>
    </location>
</feature>
<evidence type="ECO:0000259" key="5">
    <source>
        <dbReference type="Pfam" id="PF21546"/>
    </source>
</evidence>
<evidence type="ECO:0000259" key="4">
    <source>
        <dbReference type="Pfam" id="PF00370"/>
    </source>
</evidence>
<dbReference type="InterPro" id="IPR049382">
    <property type="entry name" value="FGGY_C_2"/>
</dbReference>
<comment type="similarity">
    <text evidence="1">Belongs to the FGGY kinase family.</text>
</comment>
<dbReference type="InterPro" id="IPR018484">
    <property type="entry name" value="FGGY_N"/>
</dbReference>
<dbReference type="PANTHER" id="PTHR10196:SF57">
    <property type="entry name" value="XYLULOSE KINASE"/>
    <property type="match status" value="1"/>
</dbReference>
<dbReference type="Proteomes" id="UP001165366">
    <property type="component" value="Unassembled WGS sequence"/>
</dbReference>
<evidence type="ECO:0000256" key="3">
    <source>
        <dbReference type="ARBA" id="ARBA00022777"/>
    </source>
</evidence>
<dbReference type="CDD" id="cd07772">
    <property type="entry name" value="ASKHA_NBD_FGGY_NaCK-like"/>
    <property type="match status" value="1"/>
</dbReference>
<feature type="domain" description="Carbohydrate kinase FGGY N-terminal" evidence="4">
    <location>
        <begin position="10"/>
        <end position="194"/>
    </location>
</feature>
<dbReference type="InterPro" id="IPR043129">
    <property type="entry name" value="ATPase_NBD"/>
</dbReference>
<keyword evidence="2" id="KW-0808">Transferase</keyword>
<protein>
    <recommendedName>
        <fullName evidence="8">Carbohydrate kinase</fullName>
    </recommendedName>
</protein>
<dbReference type="EMBL" id="JAKLWS010000020">
    <property type="protein sequence ID" value="MCG2589746.1"/>
    <property type="molecule type" value="Genomic_DNA"/>
</dbReference>
<dbReference type="Pfam" id="PF00370">
    <property type="entry name" value="FGGY_N"/>
    <property type="match status" value="1"/>
</dbReference>
<evidence type="ECO:0000256" key="1">
    <source>
        <dbReference type="ARBA" id="ARBA00009156"/>
    </source>
</evidence>
<comment type="caution">
    <text evidence="6">The sequence shown here is derived from an EMBL/GenBank/DDBJ whole genome shotgun (WGS) entry which is preliminary data.</text>
</comment>
<evidence type="ECO:0000313" key="6">
    <source>
        <dbReference type="EMBL" id="MCG2589746.1"/>
    </source>
</evidence>
<name>A0ABS9KFY0_9BACT</name>